<evidence type="ECO:0000256" key="8">
    <source>
        <dbReference type="SAM" id="Phobius"/>
    </source>
</evidence>
<proteinExistence type="inferred from homology"/>
<gene>
    <name evidence="9" type="ORF">CTZ28_15345</name>
</gene>
<comment type="caution">
    <text evidence="9">The sequence shown here is derived from an EMBL/GenBank/DDBJ whole genome shotgun (WGS) entry which is preliminary data.</text>
</comment>
<dbReference type="InterPro" id="IPR037294">
    <property type="entry name" value="ABC_BtuC-like"/>
</dbReference>
<dbReference type="AlphaFoldDB" id="A0A3M0I899"/>
<feature type="transmembrane region" description="Helical" evidence="8">
    <location>
        <begin position="91"/>
        <end position="112"/>
    </location>
</feature>
<evidence type="ECO:0000256" key="2">
    <source>
        <dbReference type="ARBA" id="ARBA00007935"/>
    </source>
</evidence>
<keyword evidence="7 8" id="KW-0472">Membrane</keyword>
<dbReference type="GO" id="GO:0022857">
    <property type="term" value="F:transmembrane transporter activity"/>
    <property type="evidence" value="ECO:0007669"/>
    <property type="project" value="InterPro"/>
</dbReference>
<dbReference type="EMBL" id="PENI01000008">
    <property type="protein sequence ID" value="RMB84994.1"/>
    <property type="molecule type" value="Genomic_DNA"/>
</dbReference>
<evidence type="ECO:0000256" key="4">
    <source>
        <dbReference type="ARBA" id="ARBA00022475"/>
    </source>
</evidence>
<evidence type="ECO:0000313" key="10">
    <source>
        <dbReference type="Proteomes" id="UP000270471"/>
    </source>
</evidence>
<comment type="subcellular location">
    <subcellularLocation>
        <location evidence="1">Cell membrane</location>
        <topology evidence="1">Multi-pass membrane protein</topology>
    </subcellularLocation>
</comment>
<dbReference type="FunFam" id="1.10.3470.10:FF:000001">
    <property type="entry name" value="Vitamin B12 ABC transporter permease BtuC"/>
    <property type="match status" value="1"/>
</dbReference>
<dbReference type="PANTHER" id="PTHR30472:SF1">
    <property type="entry name" value="FE(3+) DICITRATE TRANSPORT SYSTEM PERMEASE PROTEIN FECC-RELATED"/>
    <property type="match status" value="1"/>
</dbReference>
<feature type="transmembrane region" description="Helical" evidence="8">
    <location>
        <begin position="237"/>
        <end position="258"/>
    </location>
</feature>
<feature type="transmembrane region" description="Helical" evidence="8">
    <location>
        <begin position="118"/>
        <end position="137"/>
    </location>
</feature>
<feature type="transmembrane region" description="Helical" evidence="8">
    <location>
        <begin position="278"/>
        <end position="297"/>
    </location>
</feature>
<protein>
    <submittedName>
        <fullName evidence="9">Iron ABC transporter permease</fullName>
    </submittedName>
</protein>
<dbReference type="Pfam" id="PF01032">
    <property type="entry name" value="FecCD"/>
    <property type="match status" value="1"/>
</dbReference>
<keyword evidence="10" id="KW-1185">Reference proteome</keyword>
<sequence length="333" mass="33142">MTARSRPALWLPVCVLSVAVAALLSVMLGARTVSPGDTIAALVHGGDGDLARAAVRQRVPRTGLALLVGAALGTAGAVMQSLTRNPLADPGILGVNAGAALAVVCGIAYLGISTPEQYVWLAVAGAGAAATAVYAIGSRGRGGATPVKLALVGTMVTAALSSLVSAVLLPRLDVVNTFRFWQIGGVGGASADGILQVLPLLAAGFVLSLASARGLNALALGDDLAAGLGERIARTRLFAAAGAVLLCGAATAAAGPIGFVGLVVPHAVRLLTGPDNRWVLPFSALTGAALVTLADVTGRLVARPGDMEVGIVTAVIGAPVFIAVARRQKVRDL</sequence>
<dbReference type="Proteomes" id="UP000270471">
    <property type="component" value="Unassembled WGS sequence"/>
</dbReference>
<dbReference type="PANTHER" id="PTHR30472">
    <property type="entry name" value="FERRIC ENTEROBACTIN TRANSPORT SYSTEM PERMEASE PROTEIN"/>
    <property type="match status" value="1"/>
</dbReference>
<evidence type="ECO:0000256" key="5">
    <source>
        <dbReference type="ARBA" id="ARBA00022692"/>
    </source>
</evidence>
<accession>A0A3M0I899</accession>
<evidence type="ECO:0000256" key="1">
    <source>
        <dbReference type="ARBA" id="ARBA00004651"/>
    </source>
</evidence>
<evidence type="ECO:0000256" key="7">
    <source>
        <dbReference type="ARBA" id="ARBA00023136"/>
    </source>
</evidence>
<organism evidence="9 10">
    <name type="scientific">Streptomyces shenzhenensis</name>
    <dbReference type="NCBI Taxonomy" id="943815"/>
    <lineage>
        <taxon>Bacteria</taxon>
        <taxon>Bacillati</taxon>
        <taxon>Actinomycetota</taxon>
        <taxon>Actinomycetes</taxon>
        <taxon>Kitasatosporales</taxon>
        <taxon>Streptomycetaceae</taxon>
        <taxon>Streptomyces</taxon>
    </lineage>
</organism>
<feature type="transmembrane region" description="Helical" evidence="8">
    <location>
        <begin position="59"/>
        <end position="79"/>
    </location>
</feature>
<dbReference type="SUPFAM" id="SSF81345">
    <property type="entry name" value="ABC transporter involved in vitamin B12 uptake, BtuC"/>
    <property type="match status" value="1"/>
</dbReference>
<reference evidence="9 10" key="1">
    <citation type="submission" date="2017-11" db="EMBL/GenBank/DDBJ databases">
        <title>Draft genome of actinobacteria isolated from guarana (Paullinia cupana (Mart.) Ducke.</title>
        <authorList>
            <person name="Siqueira K.A."/>
            <person name="Liotti R.G."/>
            <person name="Mendes T.A.O."/>
            <person name="Soares M.A."/>
        </authorList>
    </citation>
    <scope>NUCLEOTIDE SEQUENCE [LARGE SCALE GENOMIC DNA]</scope>
    <source>
        <strain evidence="9 10">193</strain>
    </source>
</reference>
<comment type="similarity">
    <text evidence="2">Belongs to the binding-protein-dependent transport system permease family. FecCD subfamily.</text>
</comment>
<feature type="transmembrane region" description="Helical" evidence="8">
    <location>
        <begin position="309"/>
        <end position="326"/>
    </location>
</feature>
<dbReference type="CDD" id="cd06550">
    <property type="entry name" value="TM_ABC_iron-siderophores_like"/>
    <property type="match status" value="1"/>
</dbReference>
<keyword evidence="5 8" id="KW-0812">Transmembrane</keyword>
<dbReference type="GO" id="GO:0005886">
    <property type="term" value="C:plasma membrane"/>
    <property type="evidence" value="ECO:0007669"/>
    <property type="project" value="UniProtKB-SubCell"/>
</dbReference>
<evidence type="ECO:0000256" key="3">
    <source>
        <dbReference type="ARBA" id="ARBA00022448"/>
    </source>
</evidence>
<evidence type="ECO:0000313" key="9">
    <source>
        <dbReference type="EMBL" id="RMB84994.1"/>
    </source>
</evidence>
<feature type="transmembrane region" description="Helical" evidence="8">
    <location>
        <begin position="149"/>
        <end position="169"/>
    </location>
</feature>
<keyword evidence="3" id="KW-0813">Transport</keyword>
<dbReference type="GO" id="GO:0033214">
    <property type="term" value="P:siderophore-iron import into cell"/>
    <property type="evidence" value="ECO:0007669"/>
    <property type="project" value="TreeGrafter"/>
</dbReference>
<dbReference type="InterPro" id="IPR000522">
    <property type="entry name" value="ABC_transptr_permease_BtuC"/>
</dbReference>
<feature type="transmembrane region" description="Helical" evidence="8">
    <location>
        <begin position="189"/>
        <end position="210"/>
    </location>
</feature>
<dbReference type="Gene3D" id="1.10.3470.10">
    <property type="entry name" value="ABC transporter involved in vitamin B12 uptake, BtuC"/>
    <property type="match status" value="1"/>
</dbReference>
<keyword evidence="6 8" id="KW-1133">Transmembrane helix</keyword>
<dbReference type="OrthoDB" id="9782305at2"/>
<keyword evidence="4" id="KW-1003">Cell membrane</keyword>
<evidence type="ECO:0000256" key="6">
    <source>
        <dbReference type="ARBA" id="ARBA00022989"/>
    </source>
</evidence>
<dbReference type="RefSeq" id="WP_121889968.1">
    <property type="nucleotide sequence ID" value="NZ_PENI01000008.1"/>
</dbReference>
<name>A0A3M0I899_9ACTN</name>